<dbReference type="InterPro" id="IPR014044">
    <property type="entry name" value="CAP_dom"/>
</dbReference>
<dbReference type="Pfam" id="PF00188">
    <property type="entry name" value="CAP"/>
    <property type="match status" value="1"/>
</dbReference>
<dbReference type="RefSeq" id="WP_099516685.1">
    <property type="nucleotide sequence ID" value="NZ_CP016808.1"/>
</dbReference>
<feature type="domain" description="SCP" evidence="3">
    <location>
        <begin position="154"/>
        <end position="258"/>
    </location>
</feature>
<evidence type="ECO:0000256" key="1">
    <source>
        <dbReference type="SAM" id="MobiDB-lite"/>
    </source>
</evidence>
<feature type="signal peptide" evidence="2">
    <location>
        <begin position="1"/>
        <end position="31"/>
    </location>
</feature>
<evidence type="ECO:0000259" key="3">
    <source>
        <dbReference type="Pfam" id="PF00188"/>
    </source>
</evidence>
<dbReference type="SUPFAM" id="SSF55797">
    <property type="entry name" value="PR-1-like"/>
    <property type="match status" value="1"/>
</dbReference>
<sequence>MKKQPFKVGVAAVAAAALIGAGVAAPSTVGAAPAVKANSKITAYSIDQDMLKQIAEQYGIDLSKINFNGITISFPNGTPTDTGTSNPSTGTTKPSTGTTKPSTGSGSTGSTKPSTGSGTTGTTKPTTGTGSGSSNSGSGTTVDQSAYQSEVVKIVNQERASAGLPALTVDALLTKVAVAKAKDMGDNKYFSHTSPTYGSPFDMMKSFGVSYSYAGENIAAGQRNPSEVMTAWMNSTGHRENILNKNFGKIGVGYYNGQWVQEFTN</sequence>
<feature type="chain" id="PRO_5008534673" evidence="2">
    <location>
        <begin position="32"/>
        <end position="265"/>
    </location>
</feature>
<feature type="compositionally biased region" description="Low complexity" evidence="1">
    <location>
        <begin position="76"/>
        <end position="141"/>
    </location>
</feature>
<evidence type="ECO:0000313" key="4">
    <source>
        <dbReference type="EMBL" id="ANY65280.1"/>
    </source>
</evidence>
<reference evidence="4" key="1">
    <citation type="submission" date="2016-08" db="EMBL/GenBank/DDBJ databases">
        <title>Complete Genome Seqeunce of Paenibacillus sp. BIHB 4019 from tea rhizoplane.</title>
        <authorList>
            <person name="Thakur R."/>
            <person name="Swarnkar M.K."/>
            <person name="Gulati A."/>
        </authorList>
    </citation>
    <scope>NUCLEOTIDE SEQUENCE [LARGE SCALE GENOMIC DNA]</scope>
    <source>
        <strain evidence="4">BIHB4019</strain>
    </source>
</reference>
<accession>A0A1B2DC32</accession>
<evidence type="ECO:0000256" key="2">
    <source>
        <dbReference type="SAM" id="SignalP"/>
    </source>
</evidence>
<organism evidence="4">
    <name type="scientific">Paenibacillus sp. BIHB 4019</name>
    <dbReference type="NCBI Taxonomy" id="1870819"/>
    <lineage>
        <taxon>Bacteria</taxon>
        <taxon>Bacillati</taxon>
        <taxon>Bacillota</taxon>
        <taxon>Bacilli</taxon>
        <taxon>Bacillales</taxon>
        <taxon>Paenibacillaceae</taxon>
        <taxon>Paenibacillus</taxon>
    </lineage>
</organism>
<dbReference type="EMBL" id="CP016808">
    <property type="protein sequence ID" value="ANY65280.1"/>
    <property type="molecule type" value="Genomic_DNA"/>
</dbReference>
<keyword evidence="2" id="KW-0732">Signal</keyword>
<dbReference type="PANTHER" id="PTHR31157">
    <property type="entry name" value="SCP DOMAIN-CONTAINING PROTEIN"/>
    <property type="match status" value="1"/>
</dbReference>
<protein>
    <submittedName>
        <fullName evidence="4">SCP-like extracellular</fullName>
    </submittedName>
</protein>
<dbReference type="PANTHER" id="PTHR31157:SF1">
    <property type="entry name" value="SCP DOMAIN-CONTAINING PROTEIN"/>
    <property type="match status" value="1"/>
</dbReference>
<dbReference type="InterPro" id="IPR035940">
    <property type="entry name" value="CAP_sf"/>
</dbReference>
<dbReference type="Gene3D" id="3.40.33.10">
    <property type="entry name" value="CAP"/>
    <property type="match status" value="1"/>
</dbReference>
<feature type="region of interest" description="Disordered" evidence="1">
    <location>
        <begin position="76"/>
        <end position="144"/>
    </location>
</feature>
<dbReference type="CDD" id="cd05379">
    <property type="entry name" value="CAP_bacterial"/>
    <property type="match status" value="1"/>
</dbReference>
<proteinExistence type="predicted"/>
<gene>
    <name evidence="4" type="ORF">BBD42_01390</name>
</gene>
<name>A0A1B2DC32_9BACL</name>
<dbReference type="AlphaFoldDB" id="A0A1B2DC32"/>